<proteinExistence type="predicted"/>
<name>A0A5B7BZ45_DAVIN</name>
<sequence>MLPPSVTVNKYIHFLHQAWRDCWKFICKHLHFFVLENEFFYLHIFHSRLHFLRPKSYCSCKIACSEFLRLTSFVSTLFYIGCIKKLKVHSINSSNTSIGS</sequence>
<accession>A0A5B7BZ45</accession>
<evidence type="ECO:0000313" key="1">
    <source>
        <dbReference type="EMBL" id="MPA73897.1"/>
    </source>
</evidence>
<protein>
    <submittedName>
        <fullName evidence="1">Uncharacterized protein</fullName>
    </submittedName>
</protein>
<dbReference type="AlphaFoldDB" id="A0A5B7BZ45"/>
<reference evidence="1" key="1">
    <citation type="submission" date="2019-08" db="EMBL/GenBank/DDBJ databases">
        <title>Reference gene set and small RNA set construction with multiple tissues from Davidia involucrata Baill.</title>
        <authorList>
            <person name="Yang H."/>
            <person name="Zhou C."/>
            <person name="Li G."/>
            <person name="Wang J."/>
            <person name="Gao P."/>
            <person name="Wang M."/>
            <person name="Wang R."/>
            <person name="Zhao Y."/>
        </authorList>
    </citation>
    <scope>NUCLEOTIDE SEQUENCE</scope>
    <source>
        <tissue evidence="1">Mixed with DoveR01_LX</tissue>
    </source>
</reference>
<organism evidence="1">
    <name type="scientific">Davidia involucrata</name>
    <name type="common">Dove tree</name>
    <dbReference type="NCBI Taxonomy" id="16924"/>
    <lineage>
        <taxon>Eukaryota</taxon>
        <taxon>Viridiplantae</taxon>
        <taxon>Streptophyta</taxon>
        <taxon>Embryophyta</taxon>
        <taxon>Tracheophyta</taxon>
        <taxon>Spermatophyta</taxon>
        <taxon>Magnoliopsida</taxon>
        <taxon>eudicotyledons</taxon>
        <taxon>Gunneridae</taxon>
        <taxon>Pentapetalae</taxon>
        <taxon>asterids</taxon>
        <taxon>Cornales</taxon>
        <taxon>Nyssaceae</taxon>
        <taxon>Davidia</taxon>
    </lineage>
</organism>
<gene>
    <name evidence="1" type="ORF">Din_043338</name>
</gene>
<dbReference type="EMBL" id="GHES01043338">
    <property type="protein sequence ID" value="MPA73897.1"/>
    <property type="molecule type" value="Transcribed_RNA"/>
</dbReference>